<organism evidence="1 2">
    <name type="scientific">Entomophthora muscae</name>
    <dbReference type="NCBI Taxonomy" id="34485"/>
    <lineage>
        <taxon>Eukaryota</taxon>
        <taxon>Fungi</taxon>
        <taxon>Fungi incertae sedis</taxon>
        <taxon>Zoopagomycota</taxon>
        <taxon>Entomophthoromycotina</taxon>
        <taxon>Entomophthoromycetes</taxon>
        <taxon>Entomophthorales</taxon>
        <taxon>Entomophthoraceae</taxon>
        <taxon>Entomophthora</taxon>
    </lineage>
</organism>
<sequence length="199" mass="22069">MMFYPVQDLDYYRDVNNAPFIQDGPPQVHSNYALRSDLASAIAWVIHSGDVQAKEKMRRSIKITYLLRLLLLISITSLICVGLQLILGAFSAYIFWVVIVVLALAFSQLMSLSRYLHILNLSNDPESITYTMDPEWAAPPPPPTYSRATTTPPAYESPKASQTNLALSPEEGTSHSNLPMAEAPNSSLAQRLLQSVQST</sequence>
<keyword evidence="2" id="KW-1185">Reference proteome</keyword>
<reference evidence="1" key="1">
    <citation type="submission" date="2022-04" db="EMBL/GenBank/DDBJ databases">
        <title>Genome of the entomopathogenic fungus Entomophthora muscae.</title>
        <authorList>
            <person name="Elya C."/>
            <person name="Lovett B.R."/>
            <person name="Lee E."/>
            <person name="Macias A.M."/>
            <person name="Hajek A.E."/>
            <person name="De Bivort B.L."/>
            <person name="Kasson M.T."/>
            <person name="De Fine Licht H.H."/>
            <person name="Stajich J.E."/>
        </authorList>
    </citation>
    <scope>NUCLEOTIDE SEQUENCE</scope>
    <source>
        <strain evidence="1">Berkeley</strain>
    </source>
</reference>
<comment type="caution">
    <text evidence="1">The sequence shown here is derived from an EMBL/GenBank/DDBJ whole genome shotgun (WGS) entry which is preliminary data.</text>
</comment>
<gene>
    <name evidence="1" type="ORF">DSO57_1033925</name>
</gene>
<evidence type="ECO:0000313" key="1">
    <source>
        <dbReference type="EMBL" id="KAJ9056362.1"/>
    </source>
</evidence>
<proteinExistence type="predicted"/>
<dbReference type="EMBL" id="QTSX02005954">
    <property type="protein sequence ID" value="KAJ9056362.1"/>
    <property type="molecule type" value="Genomic_DNA"/>
</dbReference>
<accession>A0ACC2S1W2</accession>
<name>A0ACC2S1W2_9FUNG</name>
<dbReference type="Proteomes" id="UP001165960">
    <property type="component" value="Unassembled WGS sequence"/>
</dbReference>
<protein>
    <submittedName>
        <fullName evidence="1">Uncharacterized protein</fullName>
    </submittedName>
</protein>
<evidence type="ECO:0000313" key="2">
    <source>
        <dbReference type="Proteomes" id="UP001165960"/>
    </source>
</evidence>